<dbReference type="GO" id="GO:1990221">
    <property type="term" value="C:L-cysteine desulfurase complex"/>
    <property type="evidence" value="ECO:0000318"/>
    <property type="project" value="GO_Central"/>
</dbReference>
<dbReference type="CDD" id="cd20264">
    <property type="entry name" value="Complex1_LYR_LYRM4"/>
    <property type="match status" value="1"/>
</dbReference>
<name>A7S3W0_NEMVE</name>
<dbReference type="GO" id="GO:0005739">
    <property type="term" value="C:mitochondrion"/>
    <property type="evidence" value="ECO:0000318"/>
    <property type="project" value="GO_Central"/>
</dbReference>
<dbReference type="InterPro" id="IPR045297">
    <property type="entry name" value="Complex1_LYR_LYRM4"/>
</dbReference>
<evidence type="ECO:0000256" key="1">
    <source>
        <dbReference type="ARBA" id="ARBA00009508"/>
    </source>
</evidence>
<dbReference type="Pfam" id="PF13233">
    <property type="entry name" value="Complex1_LYR_2"/>
    <property type="match status" value="1"/>
</dbReference>
<dbReference type="GO" id="GO:0016226">
    <property type="term" value="P:iron-sulfur cluster assembly"/>
    <property type="evidence" value="ECO:0000318"/>
    <property type="project" value="GO_Central"/>
</dbReference>
<dbReference type="PANTHER" id="PTHR13166:SF7">
    <property type="entry name" value="LYR MOTIF-CONTAINING PROTEIN 4"/>
    <property type="match status" value="1"/>
</dbReference>
<protein>
    <submittedName>
        <fullName evidence="2">Uncharacterized protein</fullName>
    </submittedName>
</protein>
<dbReference type="PANTHER" id="PTHR13166">
    <property type="entry name" value="PROTEIN C6ORF149"/>
    <property type="match status" value="1"/>
</dbReference>
<reference evidence="2 3" key="1">
    <citation type="journal article" date="2007" name="Science">
        <title>Sea anemone genome reveals ancestral eumetazoan gene repertoire and genomic organization.</title>
        <authorList>
            <person name="Putnam N.H."/>
            <person name="Srivastava M."/>
            <person name="Hellsten U."/>
            <person name="Dirks B."/>
            <person name="Chapman J."/>
            <person name="Salamov A."/>
            <person name="Terry A."/>
            <person name="Shapiro H."/>
            <person name="Lindquist E."/>
            <person name="Kapitonov V.V."/>
            <person name="Jurka J."/>
            <person name="Genikhovich G."/>
            <person name="Grigoriev I.V."/>
            <person name="Lucas S.M."/>
            <person name="Steele R.E."/>
            <person name="Finnerty J.R."/>
            <person name="Technau U."/>
            <person name="Martindale M.Q."/>
            <person name="Rokhsar D.S."/>
        </authorList>
    </citation>
    <scope>NUCLEOTIDE SEQUENCE [LARGE SCALE GENOMIC DNA]</scope>
    <source>
        <strain evidence="3">CH2 X CH6</strain>
    </source>
</reference>
<proteinExistence type="inferred from homology"/>
<evidence type="ECO:0000313" key="3">
    <source>
        <dbReference type="Proteomes" id="UP000001593"/>
    </source>
</evidence>
<gene>
    <name evidence="2" type="ORF">NEMVEDRAFT_v1g206387</name>
</gene>
<keyword evidence="3" id="KW-1185">Reference proteome</keyword>
<sequence length="107" mass="12297">MAARPKILQLYRQLLRGGQKFTNYNYRFANFLGEGGGKFGIPKARGWEGLHAIRRTRDAFKSNKNITDEASINKFIAEAEWNLEVIKRQAALSQMYGHDKLVVEPRN</sequence>
<dbReference type="AlphaFoldDB" id="A7S3W0"/>
<organism evidence="2 3">
    <name type="scientific">Nematostella vectensis</name>
    <name type="common">Starlet sea anemone</name>
    <dbReference type="NCBI Taxonomy" id="45351"/>
    <lineage>
        <taxon>Eukaryota</taxon>
        <taxon>Metazoa</taxon>
        <taxon>Cnidaria</taxon>
        <taxon>Anthozoa</taxon>
        <taxon>Hexacorallia</taxon>
        <taxon>Actiniaria</taxon>
        <taxon>Edwardsiidae</taxon>
        <taxon>Nematostella</taxon>
    </lineage>
</organism>
<dbReference type="OMA" id="DAFCENR"/>
<comment type="similarity">
    <text evidence="1">Belongs to the complex I LYR family.</text>
</comment>
<dbReference type="STRING" id="45351.A7S3W0"/>
<dbReference type="EMBL" id="DS469575">
    <property type="protein sequence ID" value="EDO41606.1"/>
    <property type="molecule type" value="Genomic_DNA"/>
</dbReference>
<dbReference type="eggNOG" id="KOG3801">
    <property type="taxonomic scope" value="Eukaryota"/>
</dbReference>
<dbReference type="PhylomeDB" id="A7S3W0"/>
<dbReference type="InterPro" id="IPR051522">
    <property type="entry name" value="ISC_assembly_LYR"/>
</dbReference>
<dbReference type="HOGENOM" id="CLU_120076_2_1_1"/>
<dbReference type="Proteomes" id="UP000001593">
    <property type="component" value="Unassembled WGS sequence"/>
</dbReference>
<dbReference type="InParanoid" id="A7S3W0"/>
<accession>A7S3W0</accession>
<evidence type="ECO:0000313" key="2">
    <source>
        <dbReference type="EMBL" id="EDO41606.1"/>
    </source>
</evidence>